<evidence type="ECO:0000256" key="2">
    <source>
        <dbReference type="ARBA" id="ARBA00022694"/>
    </source>
</evidence>
<keyword evidence="3" id="KW-0413">Isomerase</keyword>
<dbReference type="AlphaFoldDB" id="A0A381SJG4"/>
<dbReference type="SUPFAM" id="SSF55120">
    <property type="entry name" value="Pseudouridine synthase"/>
    <property type="match status" value="1"/>
</dbReference>
<proteinExistence type="predicted"/>
<keyword evidence="2" id="KW-0819">tRNA processing</keyword>
<feature type="non-terminal residue" evidence="5">
    <location>
        <position position="1"/>
    </location>
</feature>
<dbReference type="Gene3D" id="3.30.2350.10">
    <property type="entry name" value="Pseudouridine synthase"/>
    <property type="match status" value="1"/>
</dbReference>
<dbReference type="InterPro" id="IPR020103">
    <property type="entry name" value="PsdUridine_synth_cat_dom_sf"/>
</dbReference>
<evidence type="ECO:0000256" key="1">
    <source>
        <dbReference type="ARBA" id="ARBA00012787"/>
    </source>
</evidence>
<gene>
    <name evidence="5" type="ORF">METZ01_LOCUS56438</name>
</gene>
<accession>A0A381SJG4</accession>
<dbReference type="GO" id="GO:0006400">
    <property type="term" value="P:tRNA modification"/>
    <property type="evidence" value="ECO:0007669"/>
    <property type="project" value="TreeGrafter"/>
</dbReference>
<evidence type="ECO:0000256" key="3">
    <source>
        <dbReference type="ARBA" id="ARBA00023235"/>
    </source>
</evidence>
<dbReference type="InterPro" id="IPR002501">
    <property type="entry name" value="PsdUridine_synth_N"/>
</dbReference>
<dbReference type="EMBL" id="UINC01003127">
    <property type="protein sequence ID" value="SVA03584.1"/>
    <property type="molecule type" value="Genomic_DNA"/>
</dbReference>
<name>A0A381SJG4_9ZZZZ</name>
<dbReference type="EC" id="5.4.99.25" evidence="1"/>
<dbReference type="GO" id="GO:0003723">
    <property type="term" value="F:RNA binding"/>
    <property type="evidence" value="ECO:0007669"/>
    <property type="project" value="InterPro"/>
</dbReference>
<dbReference type="GO" id="GO:0160148">
    <property type="term" value="F:tRNA pseudouridine(55) synthase activity"/>
    <property type="evidence" value="ECO:0007669"/>
    <property type="project" value="UniProtKB-EC"/>
</dbReference>
<dbReference type="CDD" id="cd02573">
    <property type="entry name" value="PseudoU_synth_EcTruB"/>
    <property type="match status" value="1"/>
</dbReference>
<evidence type="ECO:0000313" key="5">
    <source>
        <dbReference type="EMBL" id="SVA03584.1"/>
    </source>
</evidence>
<dbReference type="InterPro" id="IPR014780">
    <property type="entry name" value="tRNA_psdUridine_synth_TruB"/>
</dbReference>
<dbReference type="PANTHER" id="PTHR13767">
    <property type="entry name" value="TRNA-PSEUDOURIDINE SYNTHASE"/>
    <property type="match status" value="1"/>
</dbReference>
<evidence type="ECO:0000259" key="4">
    <source>
        <dbReference type="Pfam" id="PF01509"/>
    </source>
</evidence>
<dbReference type="GO" id="GO:1990481">
    <property type="term" value="P:mRNA pseudouridine synthesis"/>
    <property type="evidence" value="ECO:0007669"/>
    <property type="project" value="TreeGrafter"/>
</dbReference>
<dbReference type="NCBIfam" id="TIGR00431">
    <property type="entry name" value="TruB"/>
    <property type="match status" value="1"/>
</dbReference>
<dbReference type="Pfam" id="PF01509">
    <property type="entry name" value="TruB_N"/>
    <property type="match status" value="1"/>
</dbReference>
<sequence>VVKKVRGIIKEKKVGHAGTLDPFAEGVLVLGTGPDTKKLTDITTANKTYRAELTLGKATDTQDRDGKISAEEVVPELTKETIAAVLASFDGPQEQIPPMYSAKHVNGQRLYKLARKNKTVERAPVRISIDQISLLDYMEPVITFNVTCSKGTYVRVLGADIAAKLGTVGHLTALTRTSVGSYHIADATTIEELSNS</sequence>
<reference evidence="5" key="1">
    <citation type="submission" date="2018-05" db="EMBL/GenBank/DDBJ databases">
        <authorList>
            <person name="Lanie J.A."/>
            <person name="Ng W.-L."/>
            <person name="Kazmierczak K.M."/>
            <person name="Andrzejewski T.M."/>
            <person name="Davidsen T.M."/>
            <person name="Wayne K.J."/>
            <person name="Tettelin H."/>
            <person name="Glass J.I."/>
            <person name="Rusch D."/>
            <person name="Podicherti R."/>
            <person name="Tsui H.-C.T."/>
            <person name="Winkler M.E."/>
        </authorList>
    </citation>
    <scope>NUCLEOTIDE SEQUENCE</scope>
</reference>
<feature type="domain" description="Pseudouridine synthase II N-terminal" evidence="4">
    <location>
        <begin position="6"/>
        <end position="154"/>
    </location>
</feature>
<organism evidence="5">
    <name type="scientific">marine metagenome</name>
    <dbReference type="NCBI Taxonomy" id="408172"/>
    <lineage>
        <taxon>unclassified sequences</taxon>
        <taxon>metagenomes</taxon>
        <taxon>ecological metagenomes</taxon>
    </lineage>
</organism>
<protein>
    <recommendedName>
        <fullName evidence="1">tRNA pseudouridine(55) synthase</fullName>
        <ecNumber evidence="1">5.4.99.25</ecNumber>
    </recommendedName>
</protein>
<dbReference type="PANTHER" id="PTHR13767:SF2">
    <property type="entry name" value="PSEUDOURIDYLATE SYNTHASE TRUB1"/>
    <property type="match status" value="1"/>
</dbReference>